<dbReference type="Proteomes" id="UP000245119">
    <property type="component" value="Linkage Group LG1"/>
</dbReference>
<comment type="caution">
    <text evidence="1">The sequence shown here is derived from an EMBL/GenBank/DDBJ whole genome shotgun (WGS) entry which is preliminary data.</text>
</comment>
<sequence length="70" mass="8138">MIIDNRFGKPAFKTRSGQPIRLFHSFLFHQLTPCFPHHILHQLSSLIPDKSFSLLSSFHHFQPLPSTNLQ</sequence>
<evidence type="ECO:0000313" key="2">
    <source>
        <dbReference type="Proteomes" id="UP000245119"/>
    </source>
</evidence>
<gene>
    <name evidence="1" type="ORF">C0Q70_01369</name>
</gene>
<dbReference type="EMBL" id="PZQS01000001">
    <property type="protein sequence ID" value="PVD38746.1"/>
    <property type="molecule type" value="Genomic_DNA"/>
</dbReference>
<name>A0A2T7PZ89_POMCA</name>
<evidence type="ECO:0000313" key="1">
    <source>
        <dbReference type="EMBL" id="PVD38746.1"/>
    </source>
</evidence>
<organism evidence="1 2">
    <name type="scientific">Pomacea canaliculata</name>
    <name type="common">Golden apple snail</name>
    <dbReference type="NCBI Taxonomy" id="400727"/>
    <lineage>
        <taxon>Eukaryota</taxon>
        <taxon>Metazoa</taxon>
        <taxon>Spiralia</taxon>
        <taxon>Lophotrochozoa</taxon>
        <taxon>Mollusca</taxon>
        <taxon>Gastropoda</taxon>
        <taxon>Caenogastropoda</taxon>
        <taxon>Architaenioglossa</taxon>
        <taxon>Ampullarioidea</taxon>
        <taxon>Ampullariidae</taxon>
        <taxon>Pomacea</taxon>
    </lineage>
</organism>
<protein>
    <submittedName>
        <fullName evidence="1">Uncharacterized protein</fullName>
    </submittedName>
</protein>
<reference evidence="1 2" key="1">
    <citation type="submission" date="2018-04" db="EMBL/GenBank/DDBJ databases">
        <title>The genome of golden apple snail Pomacea canaliculata provides insight into stress tolerance and invasive adaptation.</title>
        <authorList>
            <person name="Liu C."/>
            <person name="Liu B."/>
            <person name="Ren Y."/>
            <person name="Zhang Y."/>
            <person name="Wang H."/>
            <person name="Li S."/>
            <person name="Jiang F."/>
            <person name="Yin L."/>
            <person name="Zhang G."/>
            <person name="Qian W."/>
            <person name="Fan W."/>
        </authorList>
    </citation>
    <scope>NUCLEOTIDE SEQUENCE [LARGE SCALE GENOMIC DNA]</scope>
    <source>
        <strain evidence="1">SZHN2017</strain>
        <tissue evidence="1">Muscle</tissue>
    </source>
</reference>
<keyword evidence="2" id="KW-1185">Reference proteome</keyword>
<accession>A0A2T7PZ89</accession>
<proteinExistence type="predicted"/>
<dbReference type="AlphaFoldDB" id="A0A2T7PZ89"/>